<dbReference type="InterPro" id="IPR043472">
    <property type="entry name" value="Macro_dom-like"/>
</dbReference>
<keyword evidence="6 8" id="KW-0378">Hydrolase</keyword>
<evidence type="ECO:0000256" key="4">
    <source>
        <dbReference type="ARBA" id="ARBA00022438"/>
    </source>
</evidence>
<evidence type="ECO:0000256" key="7">
    <source>
        <dbReference type="ARBA" id="ARBA00023211"/>
    </source>
</evidence>
<keyword evidence="4 8" id="KW-0031">Aminopeptidase</keyword>
<name>A0ABV7A0V8_9PROT</name>
<comment type="catalytic activity">
    <reaction evidence="1 8">
        <text>Release of an N-terminal amino acid, Xaa-|-Yaa-, in which Xaa is preferably Leu, but may be other amino acids including Pro although not Arg or Lys, and Yaa may be Pro. Amino acid amides and methyl esters are also readily hydrolyzed, but rates on arylamides are exceedingly low.</text>
        <dbReference type="EC" id="3.4.11.1"/>
    </reaction>
</comment>
<dbReference type="NCBIfam" id="NF002075">
    <property type="entry name" value="PRK00913.2-2"/>
    <property type="match status" value="1"/>
</dbReference>
<keyword evidence="8" id="KW-0963">Cytoplasm</keyword>
<dbReference type="Pfam" id="PF00883">
    <property type="entry name" value="Peptidase_M17"/>
    <property type="match status" value="1"/>
</dbReference>
<dbReference type="Pfam" id="PF02789">
    <property type="entry name" value="Peptidase_M17_N"/>
    <property type="match status" value="1"/>
</dbReference>
<comment type="cofactor">
    <cofactor evidence="8">
        <name>Mn(2+)</name>
        <dbReference type="ChEBI" id="CHEBI:29035"/>
    </cofactor>
    <text evidence="8">Binds 2 manganese ions per subunit.</text>
</comment>
<comment type="similarity">
    <text evidence="3 8">Belongs to the peptidase M17 family.</text>
</comment>
<feature type="active site" evidence="8">
    <location>
        <position position="268"/>
    </location>
</feature>
<dbReference type="NCBIfam" id="NF002077">
    <property type="entry name" value="PRK00913.2-4"/>
    <property type="match status" value="1"/>
</dbReference>
<dbReference type="Gene3D" id="3.40.220.10">
    <property type="entry name" value="Leucine Aminopeptidase, subunit E, domain 1"/>
    <property type="match status" value="1"/>
</dbReference>
<dbReference type="RefSeq" id="WP_343163326.1">
    <property type="nucleotide sequence ID" value="NZ_JBHRSV010000028.1"/>
</dbReference>
<dbReference type="PANTHER" id="PTHR11963:SF23">
    <property type="entry name" value="CYTOSOL AMINOPEPTIDASE"/>
    <property type="match status" value="1"/>
</dbReference>
<evidence type="ECO:0000313" key="10">
    <source>
        <dbReference type="EMBL" id="MFC2927341.1"/>
    </source>
</evidence>
<dbReference type="GO" id="GO:0004177">
    <property type="term" value="F:aminopeptidase activity"/>
    <property type="evidence" value="ECO:0007669"/>
    <property type="project" value="UniProtKB-KW"/>
</dbReference>
<reference evidence="11" key="1">
    <citation type="journal article" date="2019" name="Int. J. Syst. Evol. Microbiol.">
        <title>The Global Catalogue of Microorganisms (GCM) 10K type strain sequencing project: providing services to taxonomists for standard genome sequencing and annotation.</title>
        <authorList>
            <consortium name="The Broad Institute Genomics Platform"/>
            <consortium name="The Broad Institute Genome Sequencing Center for Infectious Disease"/>
            <person name="Wu L."/>
            <person name="Ma J."/>
        </authorList>
    </citation>
    <scope>NUCLEOTIDE SEQUENCE [LARGE SCALE GENOMIC DNA]</scope>
    <source>
        <strain evidence="11">KCTC 52487</strain>
    </source>
</reference>
<feature type="binding site" evidence="8">
    <location>
        <position position="261"/>
    </location>
    <ligand>
        <name>Mn(2+)</name>
        <dbReference type="ChEBI" id="CHEBI:29035"/>
        <label>2</label>
    </ligand>
</feature>
<dbReference type="SUPFAM" id="SSF53187">
    <property type="entry name" value="Zn-dependent exopeptidases"/>
    <property type="match status" value="1"/>
</dbReference>
<gene>
    <name evidence="8" type="primary">pepA</name>
    <name evidence="10" type="ORF">ACFOOR_14630</name>
</gene>
<comment type="subcellular location">
    <subcellularLocation>
        <location evidence="8">Cytoplasm</location>
    </subcellularLocation>
</comment>
<dbReference type="InterPro" id="IPR000819">
    <property type="entry name" value="Peptidase_M17_C"/>
</dbReference>
<feature type="binding site" evidence="8">
    <location>
        <position position="340"/>
    </location>
    <ligand>
        <name>Mn(2+)</name>
        <dbReference type="ChEBI" id="CHEBI:29035"/>
        <label>1</label>
    </ligand>
</feature>
<evidence type="ECO:0000256" key="2">
    <source>
        <dbReference type="ARBA" id="ARBA00000967"/>
    </source>
</evidence>
<evidence type="ECO:0000256" key="1">
    <source>
        <dbReference type="ARBA" id="ARBA00000135"/>
    </source>
</evidence>
<dbReference type="EMBL" id="JBHRSV010000028">
    <property type="protein sequence ID" value="MFC2927341.1"/>
    <property type="molecule type" value="Genomic_DNA"/>
</dbReference>
<feature type="active site" evidence="8">
    <location>
        <position position="342"/>
    </location>
</feature>
<protein>
    <recommendedName>
        <fullName evidence="8">Probable cytosol aminopeptidase</fullName>
        <ecNumber evidence="8">3.4.11.1</ecNumber>
    </recommendedName>
    <alternativeName>
        <fullName evidence="8">Leucine aminopeptidase</fullName>
        <shortName evidence="8">LAP</shortName>
        <ecNumber evidence="8">3.4.11.10</ecNumber>
    </alternativeName>
    <alternativeName>
        <fullName evidence="8">Leucyl aminopeptidase</fullName>
    </alternativeName>
</protein>
<proteinExistence type="inferred from homology"/>
<comment type="catalytic activity">
    <reaction evidence="2 8">
        <text>Release of an N-terminal amino acid, preferentially leucine, but not glutamic or aspartic acids.</text>
        <dbReference type="EC" id="3.4.11.10"/>
    </reaction>
</comment>
<comment type="function">
    <text evidence="8">Presumably involved in the processing and regular turnover of intracellular proteins. Catalyzes the removal of unsubstituted N-terminal amino acids from various peptides.</text>
</comment>
<dbReference type="EC" id="3.4.11.1" evidence="8"/>
<keyword evidence="11" id="KW-1185">Reference proteome</keyword>
<dbReference type="Proteomes" id="UP001595379">
    <property type="component" value="Unassembled WGS sequence"/>
</dbReference>
<feature type="binding site" evidence="8">
    <location>
        <position position="256"/>
    </location>
    <ligand>
        <name>Mn(2+)</name>
        <dbReference type="ChEBI" id="CHEBI:29035"/>
        <label>2</label>
    </ligand>
</feature>
<sequence length="492" mass="51712">MKIKFASANPSTGSLAVPVFEKSTLSDAAKAVDKAAGGAITRAIKASRFSGKAGETLEIYAPAGVDANRIIALGVGAKGKLDGNGFEKAGASLVKSLLTGGETDLAVVLTTVADAEMAARFGLGCRLAAYRFDAYRTKLDDSKKPSLKNVTLVVDDEKAGKAAWKSWGAVADGVDLARDLVNEPPNVLTPPAYAKKVQGLADLGLEIEVLGEKEMKKLGMNALLGVGQGSVLESQLVIMKWNGGKKGDKPLAFVGKGVCFDSGGISLKPGQGMDEMKGDMGGSAAVVGLMRALAGRKAKVNAIGVIGLVENMPDGNAQRPGDIVTSMSGQTIEILNTDAEGRLVLADALWHTQKEFDPEFIIDLATLTGAILIALGHEHAGIFSNDDKIADGLTKAGLASDEKVWRLPVGPEYDRQIDSPVADMKNIGEGRLAGSITAAQFLQRYVNGKPWCHIDIAGTGMWAGSKDPRLPTFGTGYGVRLLDRFVRDNYEK</sequence>
<organism evidence="10 11">
    <name type="scientific">Hyphobacterium vulgare</name>
    <dbReference type="NCBI Taxonomy" id="1736751"/>
    <lineage>
        <taxon>Bacteria</taxon>
        <taxon>Pseudomonadati</taxon>
        <taxon>Pseudomonadota</taxon>
        <taxon>Alphaproteobacteria</taxon>
        <taxon>Maricaulales</taxon>
        <taxon>Maricaulaceae</taxon>
        <taxon>Hyphobacterium</taxon>
    </lineage>
</organism>
<dbReference type="NCBIfam" id="NF002073">
    <property type="entry name" value="PRK00913.1-2"/>
    <property type="match status" value="1"/>
</dbReference>
<accession>A0ABV7A0V8</accession>
<feature type="binding site" evidence="8">
    <location>
        <position position="340"/>
    </location>
    <ligand>
        <name>Mn(2+)</name>
        <dbReference type="ChEBI" id="CHEBI:29035"/>
        <label>2</label>
    </ligand>
</feature>
<dbReference type="InterPro" id="IPR011356">
    <property type="entry name" value="Leucine_aapep/pepB"/>
</dbReference>
<dbReference type="PROSITE" id="PS00631">
    <property type="entry name" value="CYTOSOL_AP"/>
    <property type="match status" value="1"/>
</dbReference>
<dbReference type="SUPFAM" id="SSF52949">
    <property type="entry name" value="Macro domain-like"/>
    <property type="match status" value="1"/>
</dbReference>
<evidence type="ECO:0000256" key="5">
    <source>
        <dbReference type="ARBA" id="ARBA00022670"/>
    </source>
</evidence>
<dbReference type="Gene3D" id="3.40.630.10">
    <property type="entry name" value="Zn peptidases"/>
    <property type="match status" value="1"/>
</dbReference>
<dbReference type="InterPro" id="IPR008283">
    <property type="entry name" value="Peptidase_M17_N"/>
</dbReference>
<feature type="binding site" evidence="8">
    <location>
        <position position="279"/>
    </location>
    <ligand>
        <name>Mn(2+)</name>
        <dbReference type="ChEBI" id="CHEBI:29035"/>
        <label>2</label>
    </ligand>
</feature>
<dbReference type="EC" id="3.4.11.10" evidence="8"/>
<keyword evidence="7 8" id="KW-0464">Manganese</keyword>
<keyword evidence="8" id="KW-0479">Metal-binding</keyword>
<comment type="caution">
    <text evidence="10">The sequence shown here is derived from an EMBL/GenBank/DDBJ whole genome shotgun (WGS) entry which is preliminary data.</text>
</comment>
<dbReference type="HAMAP" id="MF_00181">
    <property type="entry name" value="Cytosol_peptidase_M17"/>
    <property type="match status" value="1"/>
</dbReference>
<evidence type="ECO:0000256" key="3">
    <source>
        <dbReference type="ARBA" id="ARBA00009528"/>
    </source>
</evidence>
<feature type="binding site" evidence="8">
    <location>
        <position position="338"/>
    </location>
    <ligand>
        <name>Mn(2+)</name>
        <dbReference type="ChEBI" id="CHEBI:29035"/>
        <label>1</label>
    </ligand>
</feature>
<keyword evidence="5 8" id="KW-0645">Protease</keyword>
<dbReference type="PANTHER" id="PTHR11963">
    <property type="entry name" value="LEUCINE AMINOPEPTIDASE-RELATED"/>
    <property type="match status" value="1"/>
</dbReference>
<dbReference type="InterPro" id="IPR023042">
    <property type="entry name" value="Peptidase_M17_leu_NH2_pept"/>
</dbReference>
<evidence type="ECO:0000259" key="9">
    <source>
        <dbReference type="PROSITE" id="PS00631"/>
    </source>
</evidence>
<evidence type="ECO:0000256" key="6">
    <source>
        <dbReference type="ARBA" id="ARBA00022801"/>
    </source>
</evidence>
<dbReference type="NCBIfam" id="NF002074">
    <property type="entry name" value="PRK00913.1-4"/>
    <property type="match status" value="1"/>
</dbReference>
<feature type="domain" description="Cytosol aminopeptidase" evidence="9">
    <location>
        <begin position="336"/>
        <end position="343"/>
    </location>
</feature>
<feature type="binding site" evidence="8">
    <location>
        <position position="261"/>
    </location>
    <ligand>
        <name>Mn(2+)</name>
        <dbReference type="ChEBI" id="CHEBI:29035"/>
        <label>1</label>
    </ligand>
</feature>
<dbReference type="PRINTS" id="PR00481">
    <property type="entry name" value="LAMNOPPTDASE"/>
</dbReference>
<evidence type="ECO:0000313" key="11">
    <source>
        <dbReference type="Proteomes" id="UP001595379"/>
    </source>
</evidence>
<evidence type="ECO:0000256" key="8">
    <source>
        <dbReference type="HAMAP-Rule" id="MF_00181"/>
    </source>
</evidence>
<dbReference type="CDD" id="cd00433">
    <property type="entry name" value="Peptidase_M17"/>
    <property type="match status" value="1"/>
</dbReference>